<keyword evidence="9" id="KW-1185">Reference proteome</keyword>
<gene>
    <name evidence="8" type="ORF">ACKI18_44510</name>
</gene>
<evidence type="ECO:0000313" key="8">
    <source>
        <dbReference type="EMBL" id="MFM9615731.1"/>
    </source>
</evidence>
<dbReference type="EMBL" id="JBJVNI010000040">
    <property type="protein sequence ID" value="MFM9615731.1"/>
    <property type="molecule type" value="Genomic_DNA"/>
</dbReference>
<organism evidence="8 9">
    <name type="scientific">Streptomyces niveiscabiei</name>
    <dbReference type="NCBI Taxonomy" id="164115"/>
    <lineage>
        <taxon>Bacteria</taxon>
        <taxon>Bacillati</taxon>
        <taxon>Actinomycetota</taxon>
        <taxon>Actinomycetes</taxon>
        <taxon>Kitasatosporales</taxon>
        <taxon>Streptomycetaceae</taxon>
        <taxon>Streptomyces</taxon>
    </lineage>
</organism>
<evidence type="ECO:0000259" key="7">
    <source>
        <dbReference type="Pfam" id="PF00291"/>
    </source>
</evidence>
<dbReference type="PROSITE" id="PS00165">
    <property type="entry name" value="DEHYDRATASE_SER_THR"/>
    <property type="match status" value="1"/>
</dbReference>
<evidence type="ECO:0000256" key="3">
    <source>
        <dbReference type="ARBA" id="ARBA00001936"/>
    </source>
</evidence>
<protein>
    <submittedName>
        <fullName evidence="8">Threonine/serine dehydratase</fullName>
    </submittedName>
</protein>
<dbReference type="RefSeq" id="WP_006378697.1">
    <property type="nucleotide sequence ID" value="NZ_JBJVNI010000040.1"/>
</dbReference>
<comment type="cofactor">
    <cofactor evidence="1">
        <name>Ca(2+)</name>
        <dbReference type="ChEBI" id="CHEBI:29108"/>
    </cofactor>
</comment>
<dbReference type="InterPro" id="IPR001926">
    <property type="entry name" value="TrpB-like_PALP"/>
</dbReference>
<keyword evidence="6" id="KW-0663">Pyridoxal phosphate</keyword>
<accession>A0ABW9I6Y1</accession>
<evidence type="ECO:0000256" key="4">
    <source>
        <dbReference type="ARBA" id="ARBA00001946"/>
    </source>
</evidence>
<reference evidence="8 9" key="1">
    <citation type="submission" date="2024-12" db="EMBL/GenBank/DDBJ databases">
        <title>Forecasting of Potato common scab and diversities of Pathogenic streptomyces spp. in china.</title>
        <authorList>
            <person name="Handique U."/>
            <person name="Wu J."/>
        </authorList>
    </citation>
    <scope>NUCLEOTIDE SEQUENCE [LARGE SCALE GENOMIC DNA]</scope>
    <source>
        <strain evidence="8 9">ZRIMU1530</strain>
    </source>
</reference>
<comment type="caution">
    <text evidence="8">The sequence shown here is derived from an EMBL/GenBank/DDBJ whole genome shotgun (WGS) entry which is preliminary data.</text>
</comment>
<dbReference type="PANTHER" id="PTHR43050">
    <property type="entry name" value="SERINE / THREONINE RACEMASE FAMILY MEMBER"/>
    <property type="match status" value="1"/>
</dbReference>
<dbReference type="PANTHER" id="PTHR43050:SF1">
    <property type="entry name" value="SERINE RACEMASE"/>
    <property type="match status" value="1"/>
</dbReference>
<feature type="domain" description="Tryptophan synthase beta chain-like PALP" evidence="7">
    <location>
        <begin position="19"/>
        <end position="306"/>
    </location>
</feature>
<name>A0ABW9I6Y1_9ACTN</name>
<keyword evidence="5" id="KW-0460">Magnesium</keyword>
<dbReference type="SUPFAM" id="SSF53686">
    <property type="entry name" value="Tryptophan synthase beta subunit-like PLP-dependent enzymes"/>
    <property type="match status" value="1"/>
</dbReference>
<dbReference type="Proteomes" id="UP001631957">
    <property type="component" value="Unassembled WGS sequence"/>
</dbReference>
<sequence length="330" mass="34048">MTELTARDVQDAAANLEPVAARTPALSALSLDQAAGWPVVCKAESLQRTGSFKFRGAYHHASSLPAKERARGLVGASSGNHAQALALAGRLLEVPATVVIPADAPAPKVEGIRALGGRVVTYHRDSENRDALVAEIAARDGLAVVPSANSRHIMAGAGTAALELLTDHPEIETLVVPVGGGGLAAGTATIAKHLYPGIKVIGVEPEEGADTLLSMRCGQRIALPEVPATIADGLGHTSPSPMTWAVNSRLLDAVVTVTDLDITTAMAFAFRHLKVVAEPSGACALAAVLASHVPHESGMIGVVISGGGVDLPTFHRLISQATHRKEPLRV</sequence>
<dbReference type="GeneID" id="97405693"/>
<dbReference type="CDD" id="cd01562">
    <property type="entry name" value="Thr-dehyd"/>
    <property type="match status" value="1"/>
</dbReference>
<dbReference type="InterPro" id="IPR000634">
    <property type="entry name" value="Ser/Thr_deHydtase_PyrdxlP-BS"/>
</dbReference>
<comment type="cofactor">
    <cofactor evidence="2">
        <name>pyridoxal 5'-phosphate</name>
        <dbReference type="ChEBI" id="CHEBI:597326"/>
    </cofactor>
</comment>
<evidence type="ECO:0000256" key="5">
    <source>
        <dbReference type="ARBA" id="ARBA00022842"/>
    </source>
</evidence>
<evidence type="ECO:0000256" key="6">
    <source>
        <dbReference type="ARBA" id="ARBA00022898"/>
    </source>
</evidence>
<evidence type="ECO:0000313" key="9">
    <source>
        <dbReference type="Proteomes" id="UP001631957"/>
    </source>
</evidence>
<evidence type="ECO:0000256" key="1">
    <source>
        <dbReference type="ARBA" id="ARBA00001913"/>
    </source>
</evidence>
<proteinExistence type="predicted"/>
<comment type="cofactor">
    <cofactor evidence="3">
        <name>Mn(2+)</name>
        <dbReference type="ChEBI" id="CHEBI:29035"/>
    </cofactor>
</comment>
<dbReference type="Pfam" id="PF00291">
    <property type="entry name" value="PALP"/>
    <property type="match status" value="1"/>
</dbReference>
<dbReference type="Gene3D" id="3.40.50.1100">
    <property type="match status" value="2"/>
</dbReference>
<comment type="cofactor">
    <cofactor evidence="4">
        <name>Mg(2+)</name>
        <dbReference type="ChEBI" id="CHEBI:18420"/>
    </cofactor>
</comment>
<evidence type="ECO:0000256" key="2">
    <source>
        <dbReference type="ARBA" id="ARBA00001933"/>
    </source>
</evidence>
<dbReference type="InterPro" id="IPR036052">
    <property type="entry name" value="TrpB-like_PALP_sf"/>
</dbReference>